<dbReference type="SUPFAM" id="SSF82866">
    <property type="entry name" value="Multidrug efflux transporter AcrB transmembrane domain"/>
    <property type="match status" value="2"/>
</dbReference>
<evidence type="ECO:0000256" key="1">
    <source>
        <dbReference type="SAM" id="Phobius"/>
    </source>
</evidence>
<dbReference type="PANTHER" id="PTHR32063:SF0">
    <property type="entry name" value="SWARMING MOTILITY PROTEIN SWRC"/>
    <property type="match status" value="1"/>
</dbReference>
<feature type="transmembrane region" description="Helical" evidence="1">
    <location>
        <begin position="912"/>
        <end position="934"/>
    </location>
</feature>
<dbReference type="InterPro" id="IPR001036">
    <property type="entry name" value="Acrflvin-R"/>
</dbReference>
<feature type="transmembrane region" description="Helical" evidence="1">
    <location>
        <begin position="539"/>
        <end position="558"/>
    </location>
</feature>
<dbReference type="SUPFAM" id="SSF82693">
    <property type="entry name" value="Multidrug efflux transporter AcrB pore domain, PN1, PN2, PC1 and PC2 subdomains"/>
    <property type="match status" value="2"/>
</dbReference>
<dbReference type="InterPro" id="IPR027463">
    <property type="entry name" value="AcrB_DN_DC_subdom"/>
</dbReference>
<dbReference type="RefSeq" id="WP_207972672.1">
    <property type="nucleotide sequence ID" value="NZ_CP071795.1"/>
</dbReference>
<dbReference type="EMBL" id="CP071795">
    <property type="protein sequence ID" value="QTD38543.1"/>
    <property type="molecule type" value="Genomic_DNA"/>
</dbReference>
<dbReference type="PANTHER" id="PTHR32063">
    <property type="match status" value="1"/>
</dbReference>
<dbReference type="SUPFAM" id="SSF82714">
    <property type="entry name" value="Multidrug efflux transporter AcrB TolC docking domain, DN and DC subdomains"/>
    <property type="match status" value="2"/>
</dbReference>
<name>A0ABX7SYH2_9FLAO</name>
<evidence type="ECO:0000313" key="3">
    <source>
        <dbReference type="Proteomes" id="UP000663935"/>
    </source>
</evidence>
<evidence type="ECO:0000313" key="2">
    <source>
        <dbReference type="EMBL" id="QTD38543.1"/>
    </source>
</evidence>
<gene>
    <name evidence="2" type="ORF">JL193_04445</name>
</gene>
<keyword evidence="1" id="KW-0812">Transmembrane</keyword>
<dbReference type="Gene3D" id="3.30.70.1430">
    <property type="entry name" value="Multidrug efflux transporter AcrB pore domain"/>
    <property type="match status" value="2"/>
</dbReference>
<accession>A0ABX7SYH2</accession>
<keyword evidence="3" id="KW-1185">Reference proteome</keyword>
<dbReference type="Gene3D" id="3.30.2090.10">
    <property type="entry name" value="Multidrug efflux transporter AcrB TolC docking domain, DN and DC subdomains"/>
    <property type="match status" value="2"/>
</dbReference>
<keyword evidence="1" id="KW-1133">Transmembrane helix</keyword>
<protein>
    <submittedName>
        <fullName evidence="2">Efflux RND transporter permease subunit</fullName>
    </submittedName>
</protein>
<feature type="transmembrane region" description="Helical" evidence="1">
    <location>
        <begin position="445"/>
        <end position="471"/>
    </location>
</feature>
<feature type="transmembrane region" description="Helical" evidence="1">
    <location>
        <begin position="477"/>
        <end position="499"/>
    </location>
</feature>
<feature type="transmembrane region" description="Helical" evidence="1">
    <location>
        <begin position="370"/>
        <end position="390"/>
    </location>
</feature>
<feature type="transmembrane region" description="Helical" evidence="1">
    <location>
        <begin position="396"/>
        <end position="417"/>
    </location>
</feature>
<reference evidence="2 3" key="1">
    <citation type="submission" date="2021-03" db="EMBL/GenBank/DDBJ databases">
        <title>Complete genome of Polaribacter_sp.G4M1.</title>
        <authorList>
            <person name="Jeong S.W."/>
            <person name="Bae J.W."/>
        </authorList>
    </citation>
    <scope>NUCLEOTIDE SEQUENCE [LARGE SCALE GENOMIC DNA]</scope>
    <source>
        <strain evidence="2 3">G4M1</strain>
    </source>
</reference>
<dbReference type="Gene3D" id="3.30.70.1320">
    <property type="entry name" value="Multidrug efflux transporter AcrB pore domain like"/>
    <property type="match status" value="1"/>
</dbReference>
<feature type="transmembrane region" description="Helical" evidence="1">
    <location>
        <begin position="964"/>
        <end position="986"/>
    </location>
</feature>
<proteinExistence type="predicted"/>
<feature type="transmembrane region" description="Helical" evidence="1">
    <location>
        <begin position="12"/>
        <end position="34"/>
    </location>
</feature>
<feature type="transmembrane region" description="Helical" evidence="1">
    <location>
        <begin position="992"/>
        <end position="1018"/>
    </location>
</feature>
<dbReference type="Proteomes" id="UP000663935">
    <property type="component" value="Chromosome"/>
</dbReference>
<dbReference type="Gene3D" id="1.20.1640.10">
    <property type="entry name" value="Multidrug efflux transporter AcrB transmembrane domain"/>
    <property type="match status" value="2"/>
</dbReference>
<feature type="transmembrane region" description="Helical" evidence="1">
    <location>
        <begin position="344"/>
        <end position="363"/>
    </location>
</feature>
<dbReference type="Pfam" id="PF00873">
    <property type="entry name" value="ACR_tran"/>
    <property type="match status" value="1"/>
</dbReference>
<dbReference type="PRINTS" id="PR00702">
    <property type="entry name" value="ACRIFLAVINRP"/>
</dbReference>
<dbReference type="Gene3D" id="3.30.70.1440">
    <property type="entry name" value="Multidrug efflux transporter AcrB pore domain"/>
    <property type="match status" value="1"/>
</dbReference>
<keyword evidence="1" id="KW-0472">Membrane</keyword>
<organism evidence="2 3">
    <name type="scientific">Polaribacter batillariae</name>
    <dbReference type="NCBI Taxonomy" id="2808900"/>
    <lineage>
        <taxon>Bacteria</taxon>
        <taxon>Pseudomonadati</taxon>
        <taxon>Bacteroidota</taxon>
        <taxon>Flavobacteriia</taxon>
        <taxon>Flavobacteriales</taxon>
        <taxon>Flavobacteriaceae</taxon>
    </lineage>
</organism>
<sequence length="1027" mass="116450">MVKFLIHKPIAVLMTTLGVLILGLYAFGFIPVSLMPDIDIPEITVQVSSENMSARQLEDAVVKPLRRNLMQLSHLKDIKSETNNETGVIRLRFNHGTKIDYSFIEVNEKIDREMGNFPKNIKRPKVIKASATDIPVFYLSMTLKEEKKQFTSNKDLYPVSQEFIDFNRFTNQVIRKRIEQVNEVAMVDVSGLVSPEILIIPDTNKLTALGISLDELESNIKKYDLEIGSLLIKDSQYQYDVRLGNTLNNIQEIKEIYIRKNNRVYQLKELAEVLEHPQKRTGLVLSDGKEAVTMAIIKQSDARMGDLKKALNKQLEYFKNDYPNIDFTITRDQTALLDYAISNLFQSLLWGMLLAFGIMFLFLKNVKSPLLIGITIPTSIIVCLLFFQLLNISINIISLSGLVLGIGLMIDNSIIVIDNITQFREMGFTLNKACVKGTNEVIKPLLSSALTTCAVFLPLVFLSGISGALFYDQAMAISIGLFASFFVSITLLPVLFRLFHLRKNTKDGRITRFLTKTNTLDYSALYEKGFRWVMRKQKLSWSICIILLLLTFGLFTLLPKTQMPHFTKTETLLKIDWNKQIHVEENKKRLLDLLNPIRDDLLNQTALVGNQQFLLDKSTEARASETTLYFKCKTPEELEKIKIALSNAIKKNYPSSLYEYKDVDNIFNLIFSDEETSLIARLRNVENLGRSQNNELKKIWYKVQQGLENIELKPIVWQDYLTLVANQEKLITYGVSANNIFNTLKSAFNEREILSITDNQNFVPVILGGASKQINNILSETTVVSKDSAVFHIKDFVKVVPSNDLKTIKGGTEGEYYPLELQVKEHQIDRTIANIKEVVHKNPWYDVSFSGSYFSNQELMSELKIVLLISLILLYFILASQFESFTLPIIILLEVPLDLAGAFLFLKLFGMSINLMSMIGIVVMSGIIINDSILKIDTIIQLQRQGYSLIKALLVAGQRRLKPILMTSLTTILALTPLLFSSGLGAELQAPLAIALIGGMLLGTLVSLYFIPLCYYYLAKLKTHVKK</sequence>